<comment type="caution">
    <text evidence="4">The sequence shown here is derived from an EMBL/GenBank/DDBJ whole genome shotgun (WGS) entry which is preliminary data.</text>
</comment>
<feature type="region of interest" description="VHIID" evidence="3">
    <location>
        <begin position="375"/>
        <end position="440"/>
    </location>
</feature>
<proteinExistence type="inferred from homology"/>
<keyword evidence="1" id="KW-0805">Transcription regulation</keyword>
<dbReference type="PANTHER" id="PTHR31636">
    <property type="entry name" value="OSJNBA0084A10.13 PROTEIN-RELATED"/>
    <property type="match status" value="1"/>
</dbReference>
<gene>
    <name evidence="4" type="ORF">LUZ61_019349</name>
</gene>
<dbReference type="Proteomes" id="UP001210211">
    <property type="component" value="Unassembled WGS sequence"/>
</dbReference>
<feature type="region of interest" description="SAW" evidence="3">
    <location>
        <begin position="594"/>
        <end position="669"/>
    </location>
</feature>
<feature type="region of interest" description="Leucine repeat II (LRII)" evidence="3">
    <location>
        <begin position="456"/>
        <end position="488"/>
    </location>
</feature>
<reference evidence="4 5" key="1">
    <citation type="journal article" date="2022" name="Cell">
        <title>Repeat-based holocentromeres influence genome architecture and karyotype evolution.</title>
        <authorList>
            <person name="Hofstatter P.G."/>
            <person name="Thangavel G."/>
            <person name="Lux T."/>
            <person name="Neumann P."/>
            <person name="Vondrak T."/>
            <person name="Novak P."/>
            <person name="Zhang M."/>
            <person name="Costa L."/>
            <person name="Castellani M."/>
            <person name="Scott A."/>
            <person name="Toegelov H."/>
            <person name="Fuchs J."/>
            <person name="Mata-Sucre Y."/>
            <person name="Dias Y."/>
            <person name="Vanzela A.L.L."/>
            <person name="Huettel B."/>
            <person name="Almeida C.C.S."/>
            <person name="Simkova H."/>
            <person name="Souza G."/>
            <person name="Pedrosa-Harand A."/>
            <person name="Macas J."/>
            <person name="Mayer K.F.X."/>
            <person name="Houben A."/>
            <person name="Marques A."/>
        </authorList>
    </citation>
    <scope>NUCLEOTIDE SEQUENCE [LARGE SCALE GENOMIC DNA]</scope>
    <source>
        <strain evidence="4">RhyTen1mFocal</strain>
    </source>
</reference>
<evidence type="ECO:0000256" key="2">
    <source>
        <dbReference type="ARBA" id="ARBA00023163"/>
    </source>
</evidence>
<dbReference type="PROSITE" id="PS50985">
    <property type="entry name" value="GRAS"/>
    <property type="match status" value="1"/>
</dbReference>
<protein>
    <recommendedName>
        <fullName evidence="6">GRAS family transcription factor</fullName>
    </recommendedName>
</protein>
<accession>A0AAD5ZB81</accession>
<feature type="region of interest" description="Leucine repeat I (LRI)" evidence="3">
    <location>
        <begin position="296"/>
        <end position="356"/>
    </location>
</feature>
<dbReference type="InterPro" id="IPR005202">
    <property type="entry name" value="TF_GRAS"/>
</dbReference>
<feature type="short sequence motif" description="VHIID" evidence="3">
    <location>
        <begin position="406"/>
        <end position="410"/>
    </location>
</feature>
<evidence type="ECO:0000313" key="5">
    <source>
        <dbReference type="Proteomes" id="UP001210211"/>
    </source>
</evidence>
<organism evidence="4 5">
    <name type="scientific">Rhynchospora tenuis</name>
    <dbReference type="NCBI Taxonomy" id="198213"/>
    <lineage>
        <taxon>Eukaryota</taxon>
        <taxon>Viridiplantae</taxon>
        <taxon>Streptophyta</taxon>
        <taxon>Embryophyta</taxon>
        <taxon>Tracheophyta</taxon>
        <taxon>Spermatophyta</taxon>
        <taxon>Magnoliopsida</taxon>
        <taxon>Liliopsida</taxon>
        <taxon>Poales</taxon>
        <taxon>Cyperaceae</taxon>
        <taxon>Cyperoideae</taxon>
        <taxon>Rhynchosporeae</taxon>
        <taxon>Rhynchospora</taxon>
    </lineage>
</organism>
<dbReference type="EMBL" id="JAMRDG010000002">
    <property type="protein sequence ID" value="KAJ3690185.1"/>
    <property type="molecule type" value="Genomic_DNA"/>
</dbReference>
<sequence>MEAASNLILPKENNSEYFEVNESDGFINDGSHMSFSRIIPEMEPKINYALNQHEKSKILLDPTLDYIRRYLLEEDVDGEISGCQEAALRDVEKPFYDILGEKYTLSQYNQLISSRSNENANFNICISKDHIDPSFSDSLKNHSIMENMLATEFHKGAEEGMKFQCVCFLSCTSTKPKSETNMLATEFHKGAEEGMKFLPNIRKSDRNLVLGEEKEGELLDKFKSRKSSDDADLDISEWRNCKISMINCEEPIRDEMFDKVLLNYGEKHASEEASSLREITELKANSSNDQKQHNHINLKDLLISCAEAVSMNNRNVAVDLIEQIRKQASHVGDGIQRLACILADGLEARLAGTGSVIYHQLARTRVSATDYLKAYHLCMSRSPIMRVAYHFANKNILSVAGNASKIHIVDFGISFGFQWPSLIQALAKMKDGPPKIRITGVDLPQPGFHPAKRIKETGKRLEDYARNFEVPFEYHGIASQWESICVEDLCINGDEFLIVNSMFNLSRFRSSPSLERDKSRNELFNLIRAINPKVFIQGIFNFSFSPYFIPRFKMVLLQYSRFFDMLDTLVPRNSNPRLLMETELFRPPIINLIACENSDLVVILESYKQCHMRNLKIGFEQLPVDPSLVKECTEIIRYGYDERFFTEEDCNWFLQGWKGNILYAVSLWKPQVE</sequence>
<evidence type="ECO:0000313" key="4">
    <source>
        <dbReference type="EMBL" id="KAJ3690185.1"/>
    </source>
</evidence>
<comment type="similarity">
    <text evidence="3">Belongs to the GRAS family.</text>
</comment>
<evidence type="ECO:0000256" key="1">
    <source>
        <dbReference type="ARBA" id="ARBA00023015"/>
    </source>
</evidence>
<evidence type="ECO:0000256" key="3">
    <source>
        <dbReference type="PROSITE-ProRule" id="PRU01191"/>
    </source>
</evidence>
<comment type="caution">
    <text evidence="3">Lacks conserved residue(s) required for the propagation of feature annotation.</text>
</comment>
<keyword evidence="2" id="KW-0804">Transcription</keyword>
<dbReference type="AlphaFoldDB" id="A0AAD5ZB81"/>
<evidence type="ECO:0008006" key="6">
    <source>
        <dbReference type="Google" id="ProtNLM"/>
    </source>
</evidence>
<name>A0AAD5ZB81_9POAL</name>
<dbReference type="Pfam" id="PF03514">
    <property type="entry name" value="GRAS"/>
    <property type="match status" value="1"/>
</dbReference>
<keyword evidence="5" id="KW-1185">Reference proteome</keyword>